<dbReference type="InterPro" id="IPR038636">
    <property type="entry name" value="Wzi_sf"/>
</dbReference>
<dbReference type="InParanoid" id="M7XCY1"/>
<dbReference type="EMBL" id="AMZY02000013">
    <property type="protein sequence ID" value="EMS32423.1"/>
    <property type="molecule type" value="Genomic_DNA"/>
</dbReference>
<name>M7XCY1_9BACT</name>
<gene>
    <name evidence="1" type="ORF">C943_01150</name>
</gene>
<reference evidence="1" key="1">
    <citation type="submission" date="2013-01" db="EMBL/GenBank/DDBJ databases">
        <title>Genome assembly of Mariniradius saccharolyticus AK6.</title>
        <authorList>
            <person name="Vaidya B."/>
            <person name="Khatri I."/>
            <person name="Tanuku N.R.S."/>
            <person name="Subramanian S."/>
            <person name="Pinnaka A."/>
        </authorList>
    </citation>
    <scope>NUCLEOTIDE SEQUENCE [LARGE SCALE GENOMIC DNA]</scope>
    <source>
        <strain evidence="1">AK6</strain>
    </source>
</reference>
<evidence type="ECO:0000313" key="2">
    <source>
        <dbReference type="Proteomes" id="UP000010953"/>
    </source>
</evidence>
<dbReference type="Proteomes" id="UP000010953">
    <property type="component" value="Unassembled WGS sequence"/>
</dbReference>
<dbReference type="InterPro" id="IPR026950">
    <property type="entry name" value="Caps_assemb_Wzi"/>
</dbReference>
<dbReference type="Pfam" id="PF14052">
    <property type="entry name" value="Caps_assemb_Wzi"/>
    <property type="match status" value="1"/>
</dbReference>
<sequence>MSFWIKRKPYTSKKQLPLVRMSLRFCKFFTIMLVFSGFFLSVGIQSGYCQDLQTNSLIFQELTRRAQLQGDFDSDYSLFIRNFEFRGIPYWDSLGAERNLRFLENSDSIAFKYLPVFSITQFNSKRPWGWADGAIAPNVGLQQYLSSGIFGNFKFIHYQFQPEIVIAQNKAYFGFSENWDDEVTRLRFNDFNYGDFPERFGASPTTRFFLGQTKLTAKFGAFESGFSTQNIWWGPGQWNSLIFSNNGPGFFHFTFNTSKPAKTAIGNFEGQFIIGRLENSKIFPTQFQSEHDKFFRPFVDNWRYLNGLSISYNPKWLKGFFFGLNRTVQQYNDSRGNRFLDFFPVFEPFQKTRAGLDRDEEGKDQQVSVFFRLVNQQFKAEIYGEFGRRDHALNWREFILNPEHARAYILGFNKLIDVGKGSGEFIQLRGEITHQQESVNRYIRYPGLAGGLIWHSHTRARGFVHRGQPLGVGIGAGSNIQTFEISYVKGFDKVGILLERLENQQDFYYRSLAYEQNSTPWIDLSVGLIFSKKWNNLILNSRLQAVQAHNLQWGFGDTERGDFEGINTVFSSHFQANIIYLIRKRNN</sequence>
<dbReference type="AlphaFoldDB" id="M7XCY1"/>
<keyword evidence="2" id="KW-1185">Reference proteome</keyword>
<evidence type="ECO:0000313" key="1">
    <source>
        <dbReference type="EMBL" id="EMS32423.1"/>
    </source>
</evidence>
<accession>M7XCY1</accession>
<organism evidence="1 2">
    <name type="scientific">Mariniradius saccharolyticus AK6</name>
    <dbReference type="NCBI Taxonomy" id="1239962"/>
    <lineage>
        <taxon>Bacteria</taxon>
        <taxon>Pseudomonadati</taxon>
        <taxon>Bacteroidota</taxon>
        <taxon>Cytophagia</taxon>
        <taxon>Cytophagales</taxon>
        <taxon>Cyclobacteriaceae</taxon>
        <taxon>Mariniradius</taxon>
    </lineage>
</organism>
<evidence type="ECO:0008006" key="3">
    <source>
        <dbReference type="Google" id="ProtNLM"/>
    </source>
</evidence>
<comment type="caution">
    <text evidence="1">The sequence shown here is derived from an EMBL/GenBank/DDBJ whole genome shotgun (WGS) entry which is preliminary data.</text>
</comment>
<dbReference type="eggNOG" id="ENOG5030DQ4">
    <property type="taxonomic scope" value="Bacteria"/>
</dbReference>
<proteinExistence type="predicted"/>
<dbReference type="Gene3D" id="2.40.160.130">
    <property type="entry name" value="Capsule assembly protein Wzi"/>
    <property type="match status" value="1"/>
</dbReference>
<dbReference type="STRING" id="1239962.C943_01150"/>
<protein>
    <recommendedName>
        <fullName evidence="3">Capsule assembly protein Wzi</fullName>
    </recommendedName>
</protein>